<keyword evidence="6" id="KW-0238">DNA-binding</keyword>
<feature type="domain" description="Sigma-54 factor interaction" evidence="9">
    <location>
        <begin position="146"/>
        <end position="375"/>
    </location>
</feature>
<dbReference type="InterPro" id="IPR001789">
    <property type="entry name" value="Sig_transdc_resp-reg_receiver"/>
</dbReference>
<evidence type="ECO:0000256" key="8">
    <source>
        <dbReference type="PROSITE-ProRule" id="PRU00169"/>
    </source>
</evidence>
<evidence type="ECO:0000256" key="3">
    <source>
        <dbReference type="ARBA" id="ARBA00022840"/>
    </source>
</evidence>
<dbReference type="EMBL" id="AP024086">
    <property type="protein sequence ID" value="BCL59489.1"/>
    <property type="molecule type" value="Genomic_DNA"/>
</dbReference>
<evidence type="ECO:0000259" key="10">
    <source>
        <dbReference type="PROSITE" id="PS50110"/>
    </source>
</evidence>
<dbReference type="InterPro" id="IPR025944">
    <property type="entry name" value="Sigma_54_int_dom_CS"/>
</dbReference>
<organism evidence="11 12">
    <name type="scientific">Desulfomarina profundi</name>
    <dbReference type="NCBI Taxonomy" id="2772557"/>
    <lineage>
        <taxon>Bacteria</taxon>
        <taxon>Pseudomonadati</taxon>
        <taxon>Thermodesulfobacteriota</taxon>
        <taxon>Desulfobulbia</taxon>
        <taxon>Desulfobulbales</taxon>
        <taxon>Desulfobulbaceae</taxon>
        <taxon>Desulfomarina</taxon>
    </lineage>
</organism>
<sequence length="446" mass="50664">MIPIGEIFFVDDEEEILLACRQTFELEGYSITTFSSAEKILPLLHEDWMGTVITDVKMPGMSGLQLLNEIKKISADIPVVILTGHGDVPMAIEAMQSGAYDFLEKPAPPEYLLDVARRSLETRRLGLENRSLKHRLETDSDIETRIIGISDEVQEMRRILLSLAVIDVDVLLIGETGAGKELAANCLHDLGHRHTGRFIPLNCGAIPANLVESELFGHEKGAFTSASRRRIGKIEQAQGGTLFLDEIESMPLDIQVKLLRTVQERVIERVGGNLTIPVDFRIIAASKVDLREAVRKGTFREDLFYRLNVARITIPPLRRRKKDIMLILQYFISQTAKQFQKKEVRIDAATRDRLEHYFWPGNVRELRNVAQQLVLGLELDLADPSAHSIDQVHFDLGFDHLVQEYEKKIIKEALARNGGKIERTAKMLGIPRKRLYLRMQKFNLKK</sequence>
<keyword evidence="3" id="KW-0067">ATP-binding</keyword>
<evidence type="ECO:0000313" key="12">
    <source>
        <dbReference type="Proteomes" id="UP000826725"/>
    </source>
</evidence>
<evidence type="ECO:0000259" key="9">
    <source>
        <dbReference type="PROSITE" id="PS50045"/>
    </source>
</evidence>
<dbReference type="InterPro" id="IPR002078">
    <property type="entry name" value="Sigma_54_int"/>
</dbReference>
<keyword evidence="5" id="KW-0805">Transcription regulation</keyword>
<dbReference type="RefSeq" id="WP_228855714.1">
    <property type="nucleotide sequence ID" value="NZ_AP024086.1"/>
</dbReference>
<evidence type="ECO:0000256" key="5">
    <source>
        <dbReference type="ARBA" id="ARBA00023015"/>
    </source>
</evidence>
<keyword evidence="1 8" id="KW-0597">Phosphoprotein</keyword>
<gene>
    <name evidence="11" type="primary">dctD</name>
    <name evidence="11" type="ORF">DGMP_01820</name>
</gene>
<dbReference type="Proteomes" id="UP000826725">
    <property type="component" value="Chromosome"/>
</dbReference>
<keyword evidence="2" id="KW-0547">Nucleotide-binding</keyword>
<dbReference type="PROSITE" id="PS00688">
    <property type="entry name" value="SIGMA54_INTERACT_3"/>
    <property type="match status" value="1"/>
</dbReference>
<dbReference type="AlphaFoldDB" id="A0A8D5FJT7"/>
<evidence type="ECO:0000256" key="2">
    <source>
        <dbReference type="ARBA" id="ARBA00022741"/>
    </source>
</evidence>
<feature type="modified residue" description="4-aspartylphosphate" evidence="8">
    <location>
        <position position="55"/>
    </location>
</feature>
<dbReference type="GO" id="GO:0043565">
    <property type="term" value="F:sequence-specific DNA binding"/>
    <property type="evidence" value="ECO:0007669"/>
    <property type="project" value="InterPro"/>
</dbReference>
<evidence type="ECO:0000256" key="6">
    <source>
        <dbReference type="ARBA" id="ARBA00023125"/>
    </source>
</evidence>
<feature type="domain" description="Response regulatory" evidence="10">
    <location>
        <begin position="6"/>
        <end position="120"/>
    </location>
</feature>
<dbReference type="PROSITE" id="PS00676">
    <property type="entry name" value="SIGMA54_INTERACT_2"/>
    <property type="match status" value="1"/>
</dbReference>
<accession>A0A8D5FJT7</accession>
<keyword evidence="4" id="KW-0902">Two-component regulatory system</keyword>
<dbReference type="InterPro" id="IPR058031">
    <property type="entry name" value="AAA_lid_NorR"/>
</dbReference>
<dbReference type="FunFam" id="3.40.50.2300:FF:000018">
    <property type="entry name" value="DNA-binding transcriptional regulator NtrC"/>
    <property type="match status" value="1"/>
</dbReference>
<proteinExistence type="predicted"/>
<dbReference type="KEGG" id="dbk:DGMP_01820"/>
<dbReference type="Pfam" id="PF00072">
    <property type="entry name" value="Response_reg"/>
    <property type="match status" value="1"/>
</dbReference>
<dbReference type="CDD" id="cd00009">
    <property type="entry name" value="AAA"/>
    <property type="match status" value="1"/>
</dbReference>
<protein>
    <submittedName>
        <fullName evidence="11">Sigma-54-dependent Fis family transcriptional regulator</fullName>
    </submittedName>
</protein>
<dbReference type="PANTHER" id="PTHR32071:SF57">
    <property type="entry name" value="C4-DICARBOXYLATE TRANSPORT TRANSCRIPTIONAL REGULATORY PROTEIN DCTD"/>
    <property type="match status" value="1"/>
</dbReference>
<dbReference type="Pfam" id="PF25601">
    <property type="entry name" value="AAA_lid_14"/>
    <property type="match status" value="1"/>
</dbReference>
<dbReference type="SMART" id="SM00382">
    <property type="entry name" value="AAA"/>
    <property type="match status" value="1"/>
</dbReference>
<dbReference type="GO" id="GO:0000160">
    <property type="term" value="P:phosphorelay signal transduction system"/>
    <property type="evidence" value="ECO:0007669"/>
    <property type="project" value="UniProtKB-KW"/>
</dbReference>
<dbReference type="GO" id="GO:0006355">
    <property type="term" value="P:regulation of DNA-templated transcription"/>
    <property type="evidence" value="ECO:0007669"/>
    <property type="project" value="InterPro"/>
</dbReference>
<dbReference type="Pfam" id="PF02954">
    <property type="entry name" value="HTH_8"/>
    <property type="match status" value="1"/>
</dbReference>
<dbReference type="InterPro" id="IPR002197">
    <property type="entry name" value="HTH_Fis"/>
</dbReference>
<dbReference type="Pfam" id="PF00158">
    <property type="entry name" value="Sigma54_activat"/>
    <property type="match status" value="1"/>
</dbReference>
<dbReference type="PROSITE" id="PS50045">
    <property type="entry name" value="SIGMA54_INTERACT_4"/>
    <property type="match status" value="1"/>
</dbReference>
<dbReference type="InterPro" id="IPR003593">
    <property type="entry name" value="AAA+_ATPase"/>
</dbReference>
<dbReference type="CDD" id="cd17549">
    <property type="entry name" value="REC_DctD-like"/>
    <property type="match status" value="1"/>
</dbReference>
<reference evidence="11" key="1">
    <citation type="submission" date="2020-09" db="EMBL/GenBank/DDBJ databases">
        <title>Desulfogranum mesoprofundum gen. nov., sp. nov., a novel mesophilic, sulfate-reducing chemolithoautotroph isolated from a deep-sea hydrothermal vent chimney in the Suiyo Seamount.</title>
        <authorList>
            <person name="Hashimoto Y."/>
            <person name="Nakagawa S."/>
        </authorList>
    </citation>
    <scope>NUCLEOTIDE SEQUENCE</scope>
    <source>
        <strain evidence="11">KT2</strain>
    </source>
</reference>
<dbReference type="InterPro" id="IPR025943">
    <property type="entry name" value="Sigma_54_int_dom_ATP-bd_2"/>
</dbReference>
<evidence type="ECO:0000256" key="4">
    <source>
        <dbReference type="ARBA" id="ARBA00023012"/>
    </source>
</evidence>
<dbReference type="PROSITE" id="PS50110">
    <property type="entry name" value="RESPONSE_REGULATORY"/>
    <property type="match status" value="1"/>
</dbReference>
<name>A0A8D5FJT7_9BACT</name>
<evidence type="ECO:0000256" key="1">
    <source>
        <dbReference type="ARBA" id="ARBA00022553"/>
    </source>
</evidence>
<evidence type="ECO:0000256" key="7">
    <source>
        <dbReference type="ARBA" id="ARBA00023163"/>
    </source>
</evidence>
<dbReference type="PANTHER" id="PTHR32071">
    <property type="entry name" value="TRANSCRIPTIONAL REGULATORY PROTEIN"/>
    <property type="match status" value="1"/>
</dbReference>
<dbReference type="GO" id="GO:0005524">
    <property type="term" value="F:ATP binding"/>
    <property type="evidence" value="ECO:0007669"/>
    <property type="project" value="UniProtKB-KW"/>
</dbReference>
<evidence type="ECO:0000313" key="11">
    <source>
        <dbReference type="EMBL" id="BCL59489.1"/>
    </source>
</evidence>
<dbReference type="FunFam" id="3.40.50.300:FF:000006">
    <property type="entry name" value="DNA-binding transcriptional regulator NtrC"/>
    <property type="match status" value="1"/>
</dbReference>
<dbReference type="SMART" id="SM00448">
    <property type="entry name" value="REC"/>
    <property type="match status" value="1"/>
</dbReference>
<keyword evidence="12" id="KW-1185">Reference proteome</keyword>
<keyword evidence="7" id="KW-0804">Transcription</keyword>